<evidence type="ECO:0000256" key="3">
    <source>
        <dbReference type="ARBA" id="ARBA00022692"/>
    </source>
</evidence>
<comment type="similarity">
    <text evidence="2">Belongs to the EamA transporter family.</text>
</comment>
<evidence type="ECO:0000256" key="1">
    <source>
        <dbReference type="ARBA" id="ARBA00004141"/>
    </source>
</evidence>
<feature type="transmembrane region" description="Helical" evidence="6">
    <location>
        <begin position="253"/>
        <end position="272"/>
    </location>
</feature>
<reference evidence="9" key="1">
    <citation type="journal article" date="2019" name="Int. J. Syst. Evol. Microbiol.">
        <title>The Global Catalogue of Microorganisms (GCM) 10K type strain sequencing project: providing services to taxonomists for standard genome sequencing and annotation.</title>
        <authorList>
            <consortium name="The Broad Institute Genomics Platform"/>
            <consortium name="The Broad Institute Genome Sequencing Center for Infectious Disease"/>
            <person name="Wu L."/>
            <person name="Ma J."/>
        </authorList>
    </citation>
    <scope>NUCLEOTIDE SEQUENCE [LARGE SCALE GENOMIC DNA]</scope>
    <source>
        <strain evidence="9">JCM 31920</strain>
    </source>
</reference>
<organism evidence="8 9">
    <name type="scientific">Ravibacter arvi</name>
    <dbReference type="NCBI Taxonomy" id="2051041"/>
    <lineage>
        <taxon>Bacteria</taxon>
        <taxon>Pseudomonadati</taxon>
        <taxon>Bacteroidota</taxon>
        <taxon>Cytophagia</taxon>
        <taxon>Cytophagales</taxon>
        <taxon>Spirosomataceae</taxon>
        <taxon>Ravibacter</taxon>
    </lineage>
</organism>
<dbReference type="InterPro" id="IPR000620">
    <property type="entry name" value="EamA_dom"/>
</dbReference>
<dbReference type="SUPFAM" id="SSF103481">
    <property type="entry name" value="Multidrug resistance efflux transporter EmrE"/>
    <property type="match status" value="2"/>
</dbReference>
<keyword evidence="5 6" id="KW-0472">Membrane</keyword>
<comment type="caution">
    <text evidence="8">The sequence shown here is derived from an EMBL/GenBank/DDBJ whole genome shotgun (WGS) entry which is preliminary data.</text>
</comment>
<feature type="transmembrane region" description="Helical" evidence="6">
    <location>
        <begin position="50"/>
        <end position="67"/>
    </location>
</feature>
<feature type="domain" description="EamA" evidence="7">
    <location>
        <begin position="17"/>
        <end position="150"/>
    </location>
</feature>
<feature type="transmembrane region" description="Helical" evidence="6">
    <location>
        <begin position="278"/>
        <end position="297"/>
    </location>
</feature>
<accession>A0ABP8LZ38</accession>
<gene>
    <name evidence="8" type="ORF">GCM10023091_21400</name>
</gene>
<dbReference type="PANTHER" id="PTHR32322:SF2">
    <property type="entry name" value="EAMA DOMAIN-CONTAINING PROTEIN"/>
    <property type="match status" value="1"/>
</dbReference>
<evidence type="ECO:0000256" key="4">
    <source>
        <dbReference type="ARBA" id="ARBA00022989"/>
    </source>
</evidence>
<comment type="subcellular location">
    <subcellularLocation>
        <location evidence="1">Membrane</location>
        <topology evidence="1">Multi-pass membrane protein</topology>
    </subcellularLocation>
</comment>
<feature type="transmembrane region" description="Helical" evidence="6">
    <location>
        <begin position="158"/>
        <end position="180"/>
    </location>
</feature>
<dbReference type="InterPro" id="IPR050638">
    <property type="entry name" value="AA-Vitamin_Transporters"/>
</dbReference>
<feature type="transmembrane region" description="Helical" evidence="6">
    <location>
        <begin position="79"/>
        <end position="100"/>
    </location>
</feature>
<evidence type="ECO:0000256" key="5">
    <source>
        <dbReference type="ARBA" id="ARBA00023136"/>
    </source>
</evidence>
<keyword evidence="9" id="KW-1185">Reference proteome</keyword>
<keyword evidence="3 6" id="KW-0812">Transmembrane</keyword>
<dbReference type="EMBL" id="BAABEY010000020">
    <property type="protein sequence ID" value="GAA4439356.1"/>
    <property type="molecule type" value="Genomic_DNA"/>
</dbReference>
<evidence type="ECO:0000259" key="7">
    <source>
        <dbReference type="Pfam" id="PF00892"/>
    </source>
</evidence>
<dbReference type="Pfam" id="PF00892">
    <property type="entry name" value="EamA"/>
    <property type="match status" value="2"/>
</dbReference>
<feature type="domain" description="EamA" evidence="7">
    <location>
        <begin position="161"/>
        <end position="295"/>
    </location>
</feature>
<dbReference type="Proteomes" id="UP001501508">
    <property type="component" value="Unassembled WGS sequence"/>
</dbReference>
<feature type="transmembrane region" description="Helical" evidence="6">
    <location>
        <begin position="106"/>
        <end position="127"/>
    </location>
</feature>
<dbReference type="PANTHER" id="PTHR32322">
    <property type="entry name" value="INNER MEMBRANE TRANSPORTER"/>
    <property type="match status" value="1"/>
</dbReference>
<feature type="transmembrane region" description="Helical" evidence="6">
    <location>
        <begin position="20"/>
        <end position="38"/>
    </location>
</feature>
<name>A0ABP8LZ38_9BACT</name>
<proteinExistence type="inferred from homology"/>
<evidence type="ECO:0000256" key="2">
    <source>
        <dbReference type="ARBA" id="ARBA00007362"/>
    </source>
</evidence>
<evidence type="ECO:0000313" key="9">
    <source>
        <dbReference type="Proteomes" id="UP001501508"/>
    </source>
</evidence>
<keyword evidence="4 6" id="KW-1133">Transmembrane helix</keyword>
<evidence type="ECO:0000256" key="6">
    <source>
        <dbReference type="SAM" id="Phobius"/>
    </source>
</evidence>
<feature type="transmembrane region" description="Helical" evidence="6">
    <location>
        <begin position="222"/>
        <end position="246"/>
    </location>
</feature>
<evidence type="ECO:0000313" key="8">
    <source>
        <dbReference type="EMBL" id="GAA4439356.1"/>
    </source>
</evidence>
<sequence>MKYYFYLCVRMQSQRLKGYLAAAVSAISFGLIPVFVVPLKQAGISMDIALFYRFFLGAAMIAIYMLFTGKSLKITWPDIPKMLVMGVFYALSSEFLFLGYDLMSVGIASTLIYTYPIIVAVILSVGFGEIISPATKFSILLAMLGVVCMSWKGETMEFNFFGMSMILLGSLAYALYMVMVNKAGLKIQGMSLTCYSLLFSAFFYAGKALVTGQALILPGMNWVGFIATFSFVTTVISVLAMVYAIGLIGSTPTAVLGALEPVVAVWIAVISFGEKVTWNLIAGVALVIAALIVNVLGKTIRRRRTT</sequence>
<feature type="transmembrane region" description="Helical" evidence="6">
    <location>
        <begin position="192"/>
        <end position="216"/>
    </location>
</feature>
<dbReference type="InterPro" id="IPR037185">
    <property type="entry name" value="EmrE-like"/>
</dbReference>
<protein>
    <submittedName>
        <fullName evidence="8">DMT family transporter</fullName>
    </submittedName>
</protein>